<dbReference type="PANTHER" id="PTHR43343:SF6">
    <property type="entry name" value="PROTEASE DO-LIKE 5, CHLOROPLASTIC ISOFORM X1"/>
    <property type="match status" value="1"/>
</dbReference>
<dbReference type="InterPro" id="IPR001940">
    <property type="entry name" value="Peptidase_S1C"/>
</dbReference>
<protein>
    <recommendedName>
        <fullName evidence="6">Protease Do-like 5, chloroplastic</fullName>
    </recommendedName>
</protein>
<dbReference type="SUPFAM" id="SSF50494">
    <property type="entry name" value="Trypsin-like serine proteases"/>
    <property type="match status" value="1"/>
</dbReference>
<evidence type="ECO:0000313" key="5">
    <source>
        <dbReference type="Proteomes" id="UP000822688"/>
    </source>
</evidence>
<keyword evidence="5" id="KW-1185">Reference proteome</keyword>
<keyword evidence="3" id="KW-0378">Hydrolase</keyword>
<evidence type="ECO:0000256" key="3">
    <source>
        <dbReference type="ARBA" id="ARBA00022801"/>
    </source>
</evidence>
<dbReference type="Proteomes" id="UP000822688">
    <property type="component" value="Chromosome 9"/>
</dbReference>
<dbReference type="Pfam" id="PF13365">
    <property type="entry name" value="Trypsin_2"/>
    <property type="match status" value="1"/>
</dbReference>
<name>A0A8T0GT87_CERPU</name>
<dbReference type="AlphaFoldDB" id="A0A8T0GT87"/>
<comment type="caution">
    <text evidence="4">The sequence shown here is derived from an EMBL/GenBank/DDBJ whole genome shotgun (WGS) entry which is preliminary data.</text>
</comment>
<dbReference type="GO" id="GO:0004252">
    <property type="term" value="F:serine-type endopeptidase activity"/>
    <property type="evidence" value="ECO:0007669"/>
    <property type="project" value="InterPro"/>
</dbReference>
<dbReference type="InterPro" id="IPR051201">
    <property type="entry name" value="Chloro_Bact_Ser_Proteases"/>
</dbReference>
<dbReference type="PRINTS" id="PR00834">
    <property type="entry name" value="PROTEASES2C"/>
</dbReference>
<keyword evidence="2" id="KW-0645">Protease</keyword>
<sequence>MEITMGSTSIARSHCLDFASTGLRLEPLSRFRVDRIAVRSPGSCCKFRTSVECRSSVRDDDDAVVSTGGVCRRRGVLVSLLAVPMSVVLSGKPARALELPSFGAKDEFDEEEDSLVELFSKATRSVVSVQNVQTLGTKVVGQPVAEDDDVKVEGIGSGFIWDKFGHIVTNYHVIAKLAMDSSGRQKAQVSVLGGDGTITVHDATLIGIDASHDLAVLKIDSPEDRLTPIPVGTSEDIRVGQNCFAIGNPYGFQHTLTTGVVSGLGREIPSPTGAAIPGAIQTDAAINAGNSGGPLLDSFGRIIGVNTATFTRSGSGMSSGVNFAIPINTVRMLVPRLIVYGTVTSTQSPPVIPSKSLARRYST</sequence>
<dbReference type="InterPro" id="IPR043504">
    <property type="entry name" value="Peptidase_S1_PA_chymotrypsin"/>
</dbReference>
<dbReference type="GO" id="GO:0006508">
    <property type="term" value="P:proteolysis"/>
    <property type="evidence" value="ECO:0007669"/>
    <property type="project" value="UniProtKB-KW"/>
</dbReference>
<proteinExistence type="inferred from homology"/>
<organism evidence="4 5">
    <name type="scientific">Ceratodon purpureus</name>
    <name type="common">Fire moss</name>
    <name type="synonym">Dicranum purpureum</name>
    <dbReference type="NCBI Taxonomy" id="3225"/>
    <lineage>
        <taxon>Eukaryota</taxon>
        <taxon>Viridiplantae</taxon>
        <taxon>Streptophyta</taxon>
        <taxon>Embryophyta</taxon>
        <taxon>Bryophyta</taxon>
        <taxon>Bryophytina</taxon>
        <taxon>Bryopsida</taxon>
        <taxon>Dicranidae</taxon>
        <taxon>Pseudoditrichales</taxon>
        <taxon>Ditrichaceae</taxon>
        <taxon>Ceratodon</taxon>
    </lineage>
</organism>
<dbReference type="Gene3D" id="2.40.10.10">
    <property type="entry name" value="Trypsin-like serine proteases"/>
    <property type="match status" value="2"/>
</dbReference>
<evidence type="ECO:0000313" key="4">
    <source>
        <dbReference type="EMBL" id="KAG0560848.1"/>
    </source>
</evidence>
<evidence type="ECO:0000256" key="2">
    <source>
        <dbReference type="ARBA" id="ARBA00022670"/>
    </source>
</evidence>
<dbReference type="InterPro" id="IPR009003">
    <property type="entry name" value="Peptidase_S1_PA"/>
</dbReference>
<evidence type="ECO:0000256" key="1">
    <source>
        <dbReference type="ARBA" id="ARBA00010541"/>
    </source>
</evidence>
<gene>
    <name evidence="4" type="ORF">KC19_9G018600</name>
</gene>
<reference evidence="4" key="1">
    <citation type="submission" date="2020-06" db="EMBL/GenBank/DDBJ databases">
        <title>WGS assembly of Ceratodon purpureus strain R40.</title>
        <authorList>
            <person name="Carey S.B."/>
            <person name="Jenkins J."/>
            <person name="Shu S."/>
            <person name="Lovell J.T."/>
            <person name="Sreedasyam A."/>
            <person name="Maumus F."/>
            <person name="Tiley G.P."/>
            <person name="Fernandez-Pozo N."/>
            <person name="Barry K."/>
            <person name="Chen C."/>
            <person name="Wang M."/>
            <person name="Lipzen A."/>
            <person name="Daum C."/>
            <person name="Saski C.A."/>
            <person name="Payton A.C."/>
            <person name="Mcbreen J.C."/>
            <person name="Conrad R.E."/>
            <person name="Kollar L.M."/>
            <person name="Olsson S."/>
            <person name="Huttunen S."/>
            <person name="Landis J.B."/>
            <person name="Wickett N.J."/>
            <person name="Johnson M.G."/>
            <person name="Rensing S.A."/>
            <person name="Grimwood J."/>
            <person name="Schmutz J."/>
            <person name="Mcdaniel S.F."/>
        </authorList>
    </citation>
    <scope>NUCLEOTIDE SEQUENCE</scope>
    <source>
        <strain evidence="4">R40</strain>
    </source>
</reference>
<dbReference type="EMBL" id="CM026430">
    <property type="protein sequence ID" value="KAG0560848.1"/>
    <property type="molecule type" value="Genomic_DNA"/>
</dbReference>
<dbReference type="PANTHER" id="PTHR43343">
    <property type="entry name" value="PEPTIDASE S12"/>
    <property type="match status" value="1"/>
</dbReference>
<comment type="similarity">
    <text evidence="1">Belongs to the peptidase S1C family.</text>
</comment>
<evidence type="ECO:0008006" key="6">
    <source>
        <dbReference type="Google" id="ProtNLM"/>
    </source>
</evidence>
<accession>A0A8T0GT87</accession>